<sequence>MEVIQESSIREQFKSNNNTWFQNFINEYDNKMEATMKNKGYRCIHSMERTVIFTFGEFTFRRKRWKKGSKWVVPVDTMLGLEKNTRYSLEFMYQVACLSTLMSYDMVVKAIDLVYQVSITKPSVVKAVKMCGELINEKNNYRYFNEYKPKESIDILYIEGDGVMVKARENGSDNKNFDLSHFVLHTGSYEEYKNRYKLDNKKEFISMKNSSAREQLIDYIYNTYQITTKTILVTNSDGGHGYTPYIFKELAKDLNVKYHEHFWDEYHVNKLVKEYYKEMPITLLEKVFKALKKHSKSELEMVLDTTESILTSEVEEEKFSIFKRKLLNNFQYLKPAKFRGLKPQGIGIMESQHRKVTYRMKKRGMYWSKRGASTMSQMIVLSYEGKLHDLFFGPWRKEYEPYKEITNFSAADIFNYSSDERNYQLPKLALNATYRYKK</sequence>
<accession>A0A7V9WSR3</accession>
<dbReference type="InterPro" id="IPR009620">
    <property type="entry name" value="UPF0236"/>
</dbReference>
<evidence type="ECO:0000313" key="2">
    <source>
        <dbReference type="EMBL" id="MBA2796378.1"/>
    </source>
</evidence>
<dbReference type="EMBL" id="JACEGE010000021">
    <property type="protein sequence ID" value="MBA2796378.1"/>
    <property type="molecule type" value="Genomic_DNA"/>
</dbReference>
<dbReference type="Pfam" id="PF06782">
    <property type="entry name" value="UPF0236"/>
    <property type="match status" value="1"/>
</dbReference>
<reference evidence="2 3" key="1">
    <citation type="submission" date="2020-07" db="EMBL/GenBank/DDBJ databases">
        <title>Molecular and genomic characterization of Streptococcus porcinus isolated from diseased swine in Brazil.</title>
        <authorList>
            <person name="Moreno L.Z."/>
            <person name="Matajira C.E.C."/>
            <person name="Poor A.P."/>
            <person name="Dutra M.C."/>
            <person name="Moreno A.M."/>
        </authorList>
    </citation>
    <scope>NUCLEOTIDE SEQUENCE [LARGE SCALE GENOMIC DNA]</scope>
    <source>
        <strain evidence="2 3">SP0816-2</strain>
    </source>
</reference>
<dbReference type="RefSeq" id="WP_006740144.1">
    <property type="nucleotide sequence ID" value="NZ_JACEGE010000021.1"/>
</dbReference>
<dbReference type="Proteomes" id="UP000524462">
    <property type="component" value="Unassembled WGS sequence"/>
</dbReference>
<comment type="similarity">
    <text evidence="1">Belongs to the UPF0236 family.</text>
</comment>
<name>A0A7V9WSR3_STRPO</name>
<dbReference type="AlphaFoldDB" id="A0A7V9WSR3"/>
<evidence type="ECO:0000313" key="3">
    <source>
        <dbReference type="Proteomes" id="UP000524462"/>
    </source>
</evidence>
<dbReference type="NCBIfam" id="NF033529">
    <property type="entry name" value="transpos_ISLre2"/>
    <property type="match status" value="1"/>
</dbReference>
<protein>
    <submittedName>
        <fullName evidence="2">ISLre2 family transposase</fullName>
    </submittedName>
</protein>
<proteinExistence type="inferred from homology"/>
<gene>
    <name evidence="2" type="ORF">H1B29_07790</name>
</gene>
<organism evidence="2 3">
    <name type="scientific">Streptococcus porcinus</name>
    <dbReference type="NCBI Taxonomy" id="1340"/>
    <lineage>
        <taxon>Bacteria</taxon>
        <taxon>Bacillati</taxon>
        <taxon>Bacillota</taxon>
        <taxon>Bacilli</taxon>
        <taxon>Lactobacillales</taxon>
        <taxon>Streptococcaceae</taxon>
        <taxon>Streptococcus</taxon>
    </lineage>
</organism>
<comment type="caution">
    <text evidence="2">The sequence shown here is derived from an EMBL/GenBank/DDBJ whole genome shotgun (WGS) entry which is preliminary data.</text>
</comment>
<evidence type="ECO:0000256" key="1">
    <source>
        <dbReference type="ARBA" id="ARBA00006539"/>
    </source>
</evidence>